<dbReference type="GO" id="GO:0005634">
    <property type="term" value="C:nucleus"/>
    <property type="evidence" value="ECO:0007669"/>
    <property type="project" value="UniProtKB-SubCell"/>
</dbReference>
<feature type="region of interest" description="Disordered" evidence="13">
    <location>
        <begin position="1"/>
        <end position="101"/>
    </location>
</feature>
<feature type="compositionally biased region" description="Polar residues" evidence="13">
    <location>
        <begin position="61"/>
        <end position="72"/>
    </location>
</feature>
<dbReference type="EMBL" id="HBIP01017050">
    <property type="protein sequence ID" value="CAE0494952.1"/>
    <property type="molecule type" value="Transcribed_RNA"/>
</dbReference>
<evidence type="ECO:0000256" key="9">
    <source>
        <dbReference type="ARBA" id="ARBA00022990"/>
    </source>
</evidence>
<evidence type="ECO:0000256" key="13">
    <source>
        <dbReference type="SAM" id="MobiDB-lite"/>
    </source>
</evidence>
<dbReference type="EC" id="2.3.1.48" evidence="3 12"/>
<comment type="subcellular location">
    <subcellularLocation>
        <location evidence="1 12">Nucleus</location>
    </subcellularLocation>
</comment>
<feature type="domain" description="MYST-type HAT" evidence="14">
    <location>
        <begin position="359"/>
        <end position="630"/>
    </location>
</feature>
<dbReference type="InterPro" id="IPR025995">
    <property type="entry name" value="Tudor-knot"/>
</dbReference>
<feature type="compositionally biased region" description="Low complexity" evidence="13">
    <location>
        <begin position="39"/>
        <end position="53"/>
    </location>
</feature>
<dbReference type="Pfam" id="PF11717">
    <property type="entry name" value="Tudor-knot"/>
    <property type="match status" value="1"/>
</dbReference>
<dbReference type="FunFam" id="1.10.10.10:FF:000022">
    <property type="entry name" value="Histone acetyltransferase"/>
    <property type="match status" value="1"/>
</dbReference>
<evidence type="ECO:0000256" key="1">
    <source>
        <dbReference type="ARBA" id="ARBA00004123"/>
    </source>
</evidence>
<feature type="region of interest" description="Disordered" evidence="13">
    <location>
        <begin position="320"/>
        <end position="352"/>
    </location>
</feature>
<dbReference type="Gene3D" id="2.30.30.140">
    <property type="match status" value="1"/>
</dbReference>
<evidence type="ECO:0000313" key="15">
    <source>
        <dbReference type="EMBL" id="CAE0494952.1"/>
    </source>
</evidence>
<dbReference type="GO" id="GO:0000785">
    <property type="term" value="C:chromatin"/>
    <property type="evidence" value="ECO:0007669"/>
    <property type="project" value="TreeGrafter"/>
</dbReference>
<organism evidence="15">
    <name type="scientific">Dunaliella tertiolecta</name>
    <name type="common">Green alga</name>
    <dbReference type="NCBI Taxonomy" id="3047"/>
    <lineage>
        <taxon>Eukaryota</taxon>
        <taxon>Viridiplantae</taxon>
        <taxon>Chlorophyta</taxon>
        <taxon>core chlorophytes</taxon>
        <taxon>Chlorophyceae</taxon>
        <taxon>CS clade</taxon>
        <taxon>Chlamydomonadales</taxon>
        <taxon>Dunaliellaceae</taxon>
        <taxon>Dunaliella</taxon>
    </lineage>
</organism>
<keyword evidence="9" id="KW-0007">Acetylation</keyword>
<keyword evidence="8" id="KW-0156">Chromatin regulator</keyword>
<evidence type="ECO:0000259" key="14">
    <source>
        <dbReference type="PROSITE" id="PS51726"/>
    </source>
</evidence>
<feature type="region of interest" description="Disordered" evidence="13">
    <location>
        <begin position="153"/>
        <end position="196"/>
    </location>
</feature>
<dbReference type="FunFam" id="3.40.630.30:FF:000002">
    <property type="entry name" value="Histone acetyltransferase"/>
    <property type="match status" value="1"/>
</dbReference>
<gene>
    <name evidence="15" type="ORF">DTER00134_LOCUS10025</name>
</gene>
<protein>
    <recommendedName>
        <fullName evidence="3 12">Histone acetyltransferase</fullName>
        <ecNumber evidence="3 12">2.3.1.48</ecNumber>
    </recommendedName>
</protein>
<dbReference type="Pfam" id="PF01853">
    <property type="entry name" value="MOZ_SAS"/>
    <property type="match status" value="1"/>
</dbReference>
<evidence type="ECO:0000256" key="12">
    <source>
        <dbReference type="RuleBase" id="RU361211"/>
    </source>
</evidence>
<feature type="compositionally biased region" description="Basic and acidic residues" evidence="13">
    <location>
        <begin position="342"/>
        <end position="352"/>
    </location>
</feature>
<evidence type="ECO:0000256" key="11">
    <source>
        <dbReference type="PIRSR" id="PIRSR602717-51"/>
    </source>
</evidence>
<dbReference type="InterPro" id="IPR002717">
    <property type="entry name" value="HAT_MYST-type"/>
</dbReference>
<evidence type="ECO:0000256" key="4">
    <source>
        <dbReference type="ARBA" id="ARBA00022679"/>
    </source>
</evidence>
<dbReference type="Pfam" id="PF17772">
    <property type="entry name" value="zf-MYST"/>
    <property type="match status" value="1"/>
</dbReference>
<dbReference type="Gene3D" id="3.40.630.30">
    <property type="match status" value="1"/>
</dbReference>
<reference evidence="15" key="1">
    <citation type="submission" date="2021-01" db="EMBL/GenBank/DDBJ databases">
        <authorList>
            <person name="Corre E."/>
            <person name="Pelletier E."/>
            <person name="Niang G."/>
            <person name="Scheremetjew M."/>
            <person name="Finn R."/>
            <person name="Kale V."/>
            <person name="Holt S."/>
            <person name="Cochrane G."/>
            <person name="Meng A."/>
            <person name="Brown T."/>
            <person name="Cohen L."/>
        </authorList>
    </citation>
    <scope>NUCLEOTIDE SEQUENCE</scope>
    <source>
        <strain evidence="15">CCMP1320</strain>
    </source>
</reference>
<keyword evidence="5" id="KW-0479">Metal-binding</keyword>
<evidence type="ECO:0000256" key="8">
    <source>
        <dbReference type="ARBA" id="ARBA00022853"/>
    </source>
</evidence>
<evidence type="ECO:0000256" key="7">
    <source>
        <dbReference type="ARBA" id="ARBA00022833"/>
    </source>
</evidence>
<sequence length="642" mass="70597">MEGTWQDGNKPLRGRNDAPEQQRDTKRRRSSLAPPPSSSAPEAPISSSAVASARGAIGAPPTSNGQLQPLHSQQQQQQQQDELPSPTTSEASLTTSAAPCGVGGFDVGGPNPCRHHDGSLHTVSIKYEREQQQWGAQGVGGDAVVMSALGEGAGGGAAATAHGQQEQQQGQPHGAAGGGKGKGGMGKGKGKGKGRAMQAAAEATAAAASAAGVGSVKIEGGSGKGLGKDGSAATAAGAGGYVKPEVVTLPLEIGSRVHCKWRNQDYYRSKVIERRVKPDIELPEGAQPKPEDYEYYMHYFGFNRRMDEWVQLDQMDLSTVEVELPDPDPKRKKKAVAEESDSDHGDFDPNALREHEEFTKVKNIDQIELGRHLMDTWYFSPFPPEYRDCKKLYFCEYTLQFFKQRSQLMRHLSKVRTRHPPGDEIYRNGNVCMFELDGKKEKNFCQNLCYLAKLFLDHKTLYYDVDLFLFYVLCEIDERGAHVVGYFSKEKASEEGYNLACILTLPAYQRKGYGKFLISMSYELSKIEGKVGTPERPLSDLGRVSYHGYWTRELLMLLASHEGTISIKDLSNRTAIRPDDVHNTLQQLGMMQYQKGQHVICAAPGVIERQLKAAGGPGLVVDPSKIVWTPYNAEREYANQRQ</sequence>
<dbReference type="PANTHER" id="PTHR10615">
    <property type="entry name" value="HISTONE ACETYLTRANSFERASE"/>
    <property type="match status" value="1"/>
</dbReference>
<evidence type="ECO:0000256" key="3">
    <source>
        <dbReference type="ARBA" id="ARBA00013184"/>
    </source>
</evidence>
<dbReference type="Gene3D" id="3.30.60.60">
    <property type="entry name" value="N-acetyl transferase-like"/>
    <property type="match status" value="1"/>
</dbReference>
<feature type="active site" description="Proton donor/acceptor" evidence="11">
    <location>
        <position position="535"/>
    </location>
</feature>
<proteinExistence type="inferred from homology"/>
<dbReference type="Gene3D" id="1.10.10.10">
    <property type="entry name" value="Winged helix-like DNA-binding domain superfamily/Winged helix DNA-binding domain"/>
    <property type="match status" value="1"/>
</dbReference>
<dbReference type="InterPro" id="IPR036388">
    <property type="entry name" value="WH-like_DNA-bd_sf"/>
</dbReference>
<dbReference type="GO" id="GO:0004402">
    <property type="term" value="F:histone acetyltransferase activity"/>
    <property type="evidence" value="ECO:0007669"/>
    <property type="project" value="InterPro"/>
</dbReference>
<dbReference type="InterPro" id="IPR016197">
    <property type="entry name" value="Chromo-like_dom_sf"/>
</dbReference>
<dbReference type="GO" id="GO:0003682">
    <property type="term" value="F:chromatin binding"/>
    <property type="evidence" value="ECO:0007669"/>
    <property type="project" value="TreeGrafter"/>
</dbReference>
<evidence type="ECO:0000256" key="6">
    <source>
        <dbReference type="ARBA" id="ARBA00022771"/>
    </source>
</evidence>
<dbReference type="GO" id="GO:0003712">
    <property type="term" value="F:transcription coregulator activity"/>
    <property type="evidence" value="ECO:0007669"/>
    <property type="project" value="TreeGrafter"/>
</dbReference>
<dbReference type="SUPFAM" id="SSF54160">
    <property type="entry name" value="Chromo domain-like"/>
    <property type="match status" value="1"/>
</dbReference>
<keyword evidence="7" id="KW-0862">Zinc</keyword>
<accession>A0A7S3QWB1</accession>
<keyword evidence="4" id="KW-0808">Transferase</keyword>
<dbReference type="GO" id="GO:0006357">
    <property type="term" value="P:regulation of transcription by RNA polymerase II"/>
    <property type="evidence" value="ECO:0007669"/>
    <property type="project" value="TreeGrafter"/>
</dbReference>
<evidence type="ECO:0000256" key="2">
    <source>
        <dbReference type="ARBA" id="ARBA00010107"/>
    </source>
</evidence>
<dbReference type="PROSITE" id="PS51726">
    <property type="entry name" value="MYST_HAT"/>
    <property type="match status" value="1"/>
</dbReference>
<dbReference type="SUPFAM" id="SSF55729">
    <property type="entry name" value="Acyl-CoA N-acyltransferases (Nat)"/>
    <property type="match status" value="1"/>
</dbReference>
<keyword evidence="10 12" id="KW-0539">Nucleus</keyword>
<comment type="catalytic activity">
    <reaction evidence="12">
        <text>L-lysyl-[protein] + acetyl-CoA = N(6)-acetyl-L-lysyl-[protein] + CoA + H(+)</text>
        <dbReference type="Rhea" id="RHEA:45948"/>
        <dbReference type="Rhea" id="RHEA-COMP:9752"/>
        <dbReference type="Rhea" id="RHEA-COMP:10731"/>
        <dbReference type="ChEBI" id="CHEBI:15378"/>
        <dbReference type="ChEBI" id="CHEBI:29969"/>
        <dbReference type="ChEBI" id="CHEBI:57287"/>
        <dbReference type="ChEBI" id="CHEBI:57288"/>
        <dbReference type="ChEBI" id="CHEBI:61930"/>
        <dbReference type="EC" id="2.3.1.48"/>
    </reaction>
</comment>
<dbReference type="GO" id="GO:0008270">
    <property type="term" value="F:zinc ion binding"/>
    <property type="evidence" value="ECO:0007669"/>
    <property type="project" value="UniProtKB-KW"/>
</dbReference>
<dbReference type="AlphaFoldDB" id="A0A7S3QWB1"/>
<keyword evidence="6" id="KW-0863">Zinc-finger</keyword>
<feature type="compositionally biased region" description="Basic and acidic residues" evidence="13">
    <location>
        <begin position="14"/>
        <end position="24"/>
    </location>
</feature>
<name>A0A7S3QWB1_DUNTE</name>
<dbReference type="FunFam" id="3.30.60.60:FF:000001">
    <property type="entry name" value="Histone acetyltransferase"/>
    <property type="match status" value="1"/>
</dbReference>
<comment type="similarity">
    <text evidence="2 12">Belongs to the MYST (SAS/MOZ) family.</text>
</comment>
<dbReference type="InterPro" id="IPR016181">
    <property type="entry name" value="Acyl_CoA_acyltransferase"/>
</dbReference>
<dbReference type="CDD" id="cd04301">
    <property type="entry name" value="NAT_SF"/>
    <property type="match status" value="1"/>
</dbReference>
<evidence type="ECO:0000256" key="10">
    <source>
        <dbReference type="ARBA" id="ARBA00023242"/>
    </source>
</evidence>
<dbReference type="InterPro" id="IPR040706">
    <property type="entry name" value="Zf-MYST"/>
</dbReference>
<feature type="compositionally biased region" description="Low complexity" evidence="13">
    <location>
        <begin position="158"/>
        <end position="174"/>
    </location>
</feature>
<dbReference type="PANTHER" id="PTHR10615:SF161">
    <property type="entry name" value="HISTONE ACETYLTRANSFERASE KAT7"/>
    <property type="match status" value="1"/>
</dbReference>
<feature type="compositionally biased region" description="Gly residues" evidence="13">
    <location>
        <begin position="175"/>
        <end position="187"/>
    </location>
</feature>
<feature type="compositionally biased region" description="Low complexity" evidence="13">
    <location>
        <begin position="73"/>
        <end position="99"/>
    </location>
</feature>
<dbReference type="InterPro" id="IPR050603">
    <property type="entry name" value="MYST_HAT"/>
</dbReference>
<evidence type="ECO:0000256" key="5">
    <source>
        <dbReference type="ARBA" id="ARBA00022723"/>
    </source>
</evidence>